<feature type="transmembrane region" description="Helical" evidence="1">
    <location>
        <begin position="16"/>
        <end position="38"/>
    </location>
</feature>
<keyword evidence="3" id="KW-1185">Reference proteome</keyword>
<comment type="caution">
    <text evidence="2">The sequence shown here is derived from an EMBL/GenBank/DDBJ whole genome shotgun (WGS) entry which is preliminary data.</text>
</comment>
<keyword evidence="1" id="KW-0472">Membrane</keyword>
<evidence type="ECO:0008006" key="4">
    <source>
        <dbReference type="Google" id="ProtNLM"/>
    </source>
</evidence>
<accession>A0A9X1ZT82</accession>
<sequence length="408" mass="45850">MSFKKAYLTIRLNANALYVVLIIGVLVAILLGSFLLLAHHQRLFQLKSFNTSKNISALHQAFFTYPESKDGLKNTSDYWGAFRKVQIEDEDHQLVKAALLCGKKDSVYPSLYLEDHHSPLVLAGKSSLEGRLELPDGYWKPGAVNGRYFSGTTTIKRINPSAEMPPINFEWRRYVEGLLQGNNVESKKLNLVRNQLNNSFLEPVNLIQSHGGIFLQAELIGNIIVRDDVGIKVSANSKLQDIVLVAPHITIEKGFKGTIHCIANHIEIENNVLLNYPSSLVVIEDEEKTAINDGIYTDIIIGENTLLSGFVVFLNNNSNLYDNRNVDISLGTNSRLVGDVYSQGYLELKGEVIGSIYTSYFMYASDRGGKYINYLYDSRISLNELKTHYIGSLPLQRTTDYIVASWLY</sequence>
<dbReference type="RefSeq" id="WP_249603290.1">
    <property type="nucleotide sequence ID" value="NZ_JAKHSK010000046.1"/>
</dbReference>
<dbReference type="Proteomes" id="UP001139521">
    <property type="component" value="Unassembled WGS sequence"/>
</dbReference>
<protein>
    <recommendedName>
        <fullName evidence="4">Polymer-forming cytoskeletal protein</fullName>
    </recommendedName>
</protein>
<proteinExistence type="predicted"/>
<organism evidence="2 3">
    <name type="scientific">Zunongwangia pacifica</name>
    <dbReference type="NCBI Taxonomy" id="2911062"/>
    <lineage>
        <taxon>Bacteria</taxon>
        <taxon>Pseudomonadati</taxon>
        <taxon>Bacteroidota</taxon>
        <taxon>Flavobacteriia</taxon>
        <taxon>Flavobacteriales</taxon>
        <taxon>Flavobacteriaceae</taxon>
        <taxon>Zunongwangia</taxon>
    </lineage>
</organism>
<reference evidence="2" key="1">
    <citation type="submission" date="2022-01" db="EMBL/GenBank/DDBJ databases">
        <title>Genome sequencing of Zunongwangia sp. M21534 genome.</title>
        <authorList>
            <person name="Chen Y."/>
            <person name="Dong C."/>
            <person name="Shao Z."/>
        </authorList>
    </citation>
    <scope>NUCLEOTIDE SEQUENCE</scope>
    <source>
        <strain evidence="2">MCCC M21534</strain>
    </source>
</reference>
<dbReference type="AlphaFoldDB" id="A0A9X1ZT82"/>
<evidence type="ECO:0000313" key="3">
    <source>
        <dbReference type="Proteomes" id="UP001139521"/>
    </source>
</evidence>
<keyword evidence="1" id="KW-0812">Transmembrane</keyword>
<evidence type="ECO:0000256" key="1">
    <source>
        <dbReference type="SAM" id="Phobius"/>
    </source>
</evidence>
<keyword evidence="1" id="KW-1133">Transmembrane helix</keyword>
<gene>
    <name evidence="2" type="ORF">L1967_20075</name>
</gene>
<name>A0A9X1ZT82_9FLAO</name>
<evidence type="ECO:0000313" key="2">
    <source>
        <dbReference type="EMBL" id="MCL6220597.1"/>
    </source>
</evidence>
<dbReference type="EMBL" id="JAKHSK010000046">
    <property type="protein sequence ID" value="MCL6220597.1"/>
    <property type="molecule type" value="Genomic_DNA"/>
</dbReference>